<gene>
    <name evidence="5" type="primary">glgD</name>
    <name evidence="5" type="ORF">D7I46_00740</name>
</gene>
<dbReference type="OrthoDB" id="9801810at2"/>
<dbReference type="SUPFAM" id="SSF53448">
    <property type="entry name" value="Nucleotide-diphospho-sugar transferases"/>
    <property type="match status" value="1"/>
</dbReference>
<comment type="similarity">
    <text evidence="1">Belongs to the bacterial/plant glucose-1-phosphate adenylyltransferase family.</text>
</comment>
<organism evidence="5 6">
    <name type="scientific">Lactococcus allomyrinae</name>
    <dbReference type="NCBI Taxonomy" id="2419773"/>
    <lineage>
        <taxon>Bacteria</taxon>
        <taxon>Bacillati</taxon>
        <taxon>Bacillota</taxon>
        <taxon>Bacilli</taxon>
        <taxon>Lactobacillales</taxon>
        <taxon>Streptococcaceae</taxon>
        <taxon>Lactococcus</taxon>
    </lineage>
</organism>
<dbReference type="PANTHER" id="PTHR43523:SF6">
    <property type="entry name" value="GLYCOGEN BIOSYNTHESIS PROTEIN GLGD"/>
    <property type="match status" value="1"/>
</dbReference>
<protein>
    <submittedName>
        <fullName evidence="5">Glucose-1-phosphate adenylyltransferase subunit GlgD</fullName>
        <ecNumber evidence="5">2.7.7.27</ecNumber>
    </submittedName>
</protein>
<evidence type="ECO:0000313" key="5">
    <source>
        <dbReference type="EMBL" id="AYF99740.1"/>
    </source>
</evidence>
<feature type="domain" description="Glucose-1-phosphate adenylyltransferase/Bifunctional protein GlmU-like C-terminal hexapeptide" evidence="4">
    <location>
        <begin position="288"/>
        <end position="358"/>
    </location>
</feature>
<dbReference type="Pfam" id="PF24894">
    <property type="entry name" value="Hexapep_GlmU"/>
    <property type="match status" value="1"/>
</dbReference>
<evidence type="ECO:0000313" key="6">
    <source>
        <dbReference type="Proteomes" id="UP000269374"/>
    </source>
</evidence>
<accession>A0A387BMI2</accession>
<dbReference type="CDD" id="cd02508">
    <property type="entry name" value="ADP_Glucose_PP"/>
    <property type="match status" value="1"/>
</dbReference>
<keyword evidence="5" id="KW-0548">Nucleotidyltransferase</keyword>
<dbReference type="Pfam" id="PF00483">
    <property type="entry name" value="NTP_transferase"/>
    <property type="match status" value="1"/>
</dbReference>
<dbReference type="InterPro" id="IPR011832">
    <property type="entry name" value="GlgDAde_trans"/>
</dbReference>
<proteinExistence type="inferred from homology"/>
<sequence length="381" mass="42642">MNNSNKMCALLSNVSSSQALRPLTDVRPIATLPFDCKYRLIDFPLSSLSNAHVDNVFMTFNEGETQSVFDHLGSGSEWGLDGFNSRYFVYIQQDFDRLKEQGKAYFAQHLNFLKKSKAPYTVLLGSKFICNVDLNAVLKIHKLAGKEITTVYKKVSPTLAAEYDTILRFDEEGKMSNCYTKQLENPQEKEALCLNLFIVNTDWLIDFVQEMQNAGEIASIAHLLRARMKDYDVNSYEYTGYMSNITDIKSFYDANMVMLEPQNFTSLLYSSQPVHTKIKNEVPTYFSKDSNVVNSQLGSGCIIEGEVKDSLISRGSKVLKGAQVESALIFTSSKVKNDAVVKYAIIDKNAVIENGVQIIGTAEKPVVIPKGSVVTEDVIEL</sequence>
<name>A0A387BMI2_9LACT</name>
<dbReference type="PANTHER" id="PTHR43523">
    <property type="entry name" value="GLUCOSE-1-PHOSPHATE ADENYLYLTRANSFERASE-RELATED"/>
    <property type="match status" value="1"/>
</dbReference>
<dbReference type="AlphaFoldDB" id="A0A387BMI2"/>
<dbReference type="SUPFAM" id="SSF51161">
    <property type="entry name" value="Trimeric LpxA-like enzymes"/>
    <property type="match status" value="1"/>
</dbReference>
<evidence type="ECO:0000256" key="2">
    <source>
        <dbReference type="ARBA" id="ARBA00023056"/>
    </source>
</evidence>
<dbReference type="Proteomes" id="UP000269374">
    <property type="component" value="Chromosome"/>
</dbReference>
<dbReference type="InterPro" id="IPR029044">
    <property type="entry name" value="Nucleotide-diphossugar_trans"/>
</dbReference>
<keyword evidence="6" id="KW-1185">Reference proteome</keyword>
<dbReference type="NCBIfam" id="TIGR02092">
    <property type="entry name" value="glgD"/>
    <property type="match status" value="1"/>
</dbReference>
<dbReference type="GO" id="GO:0008878">
    <property type="term" value="F:glucose-1-phosphate adenylyltransferase activity"/>
    <property type="evidence" value="ECO:0007669"/>
    <property type="project" value="UniProtKB-EC"/>
</dbReference>
<keyword evidence="2" id="KW-0320">Glycogen biosynthesis</keyword>
<dbReference type="InterPro" id="IPR011831">
    <property type="entry name" value="ADP-Glc_PPase"/>
</dbReference>
<evidence type="ECO:0000259" key="4">
    <source>
        <dbReference type="Pfam" id="PF24894"/>
    </source>
</evidence>
<dbReference type="EMBL" id="CP032627">
    <property type="protein sequence ID" value="AYF99740.1"/>
    <property type="molecule type" value="Genomic_DNA"/>
</dbReference>
<evidence type="ECO:0000256" key="1">
    <source>
        <dbReference type="ARBA" id="ARBA00010443"/>
    </source>
</evidence>
<dbReference type="KEGG" id="lact:D7I46_00740"/>
<feature type="domain" description="Nucleotidyl transferase" evidence="3">
    <location>
        <begin position="20"/>
        <end position="209"/>
    </location>
</feature>
<dbReference type="InterPro" id="IPR005835">
    <property type="entry name" value="NTP_transferase_dom"/>
</dbReference>
<dbReference type="InterPro" id="IPR056818">
    <property type="entry name" value="GlmU/GlgC-like_hexapep"/>
</dbReference>
<dbReference type="Gene3D" id="2.160.10.10">
    <property type="entry name" value="Hexapeptide repeat proteins"/>
    <property type="match status" value="1"/>
</dbReference>
<dbReference type="EC" id="2.7.7.27" evidence="5"/>
<evidence type="ECO:0000259" key="3">
    <source>
        <dbReference type="Pfam" id="PF00483"/>
    </source>
</evidence>
<dbReference type="InterPro" id="IPR011004">
    <property type="entry name" value="Trimer_LpxA-like_sf"/>
</dbReference>
<dbReference type="CDD" id="cd04651">
    <property type="entry name" value="LbH_G1P_AT_C"/>
    <property type="match status" value="1"/>
</dbReference>
<dbReference type="RefSeq" id="WP_120771129.1">
    <property type="nucleotide sequence ID" value="NZ_CP032627.1"/>
</dbReference>
<dbReference type="Gene3D" id="3.90.550.10">
    <property type="entry name" value="Spore Coat Polysaccharide Biosynthesis Protein SpsA, Chain A"/>
    <property type="match status" value="1"/>
</dbReference>
<keyword evidence="5" id="KW-0808">Transferase</keyword>
<reference evidence="5 6" key="1">
    <citation type="submission" date="2018-09" db="EMBL/GenBank/DDBJ databases">
        <title>Genome sequencing of strain 1JSPR-7.</title>
        <authorList>
            <person name="Heo J."/>
            <person name="Kim S.-J."/>
            <person name="Kwon S.-W."/>
        </authorList>
    </citation>
    <scope>NUCLEOTIDE SEQUENCE [LARGE SCALE GENOMIC DNA]</scope>
    <source>
        <strain evidence="5 6">1JSPR-7</strain>
    </source>
</reference>
<dbReference type="GO" id="GO:0005978">
    <property type="term" value="P:glycogen biosynthetic process"/>
    <property type="evidence" value="ECO:0007669"/>
    <property type="project" value="UniProtKB-KW"/>
</dbReference>